<protein>
    <submittedName>
        <fullName evidence="2">Arylsulfatase</fullName>
    </submittedName>
</protein>
<dbReference type="InterPro" id="IPR052701">
    <property type="entry name" value="GAG_Ulvan_Degrading_Sulfatases"/>
</dbReference>
<organism evidence="2 3">
    <name type="scientific">Mycobacterium aquaticum</name>
    <dbReference type="NCBI Taxonomy" id="1927124"/>
    <lineage>
        <taxon>Bacteria</taxon>
        <taxon>Bacillati</taxon>
        <taxon>Actinomycetota</taxon>
        <taxon>Actinomycetes</taxon>
        <taxon>Mycobacteriales</taxon>
        <taxon>Mycobacteriaceae</taxon>
        <taxon>Mycobacterium</taxon>
    </lineage>
</organism>
<name>A0A1X0B3V8_9MYCO</name>
<gene>
    <name evidence="2" type="ORF">BST13_10095</name>
</gene>
<dbReference type="Proteomes" id="UP000192448">
    <property type="component" value="Unassembled WGS sequence"/>
</dbReference>
<evidence type="ECO:0000313" key="3">
    <source>
        <dbReference type="Proteomes" id="UP000192448"/>
    </source>
</evidence>
<dbReference type="InterPro" id="IPR000917">
    <property type="entry name" value="Sulfatase_N"/>
</dbReference>
<accession>A0A1X0B3V8</accession>
<reference evidence="2 3" key="1">
    <citation type="submission" date="2017-02" db="EMBL/GenBank/DDBJ databases">
        <title>The new phylogeny of genus Mycobacterium.</title>
        <authorList>
            <person name="Tortoli E."/>
            <person name="Trovato A."/>
            <person name="Cirillo D.M."/>
        </authorList>
    </citation>
    <scope>NUCLEOTIDE SEQUENCE [LARGE SCALE GENOMIC DNA]</scope>
    <source>
        <strain evidence="2 3">RW6</strain>
    </source>
</reference>
<evidence type="ECO:0000313" key="2">
    <source>
        <dbReference type="EMBL" id="ORA37032.1"/>
    </source>
</evidence>
<feature type="domain" description="Sulfatase N-terminal" evidence="1">
    <location>
        <begin position="6"/>
        <end position="352"/>
    </location>
</feature>
<sequence>MPNSKPNILVIWGDDIGIWNLSCYSRGMMGYQTPNIDRIANEGMLFTDSYGEQSCTAGRASFITGQSVYRTGMSKVGMPGVDVGLQKEDPTIAELLKPLGYATGQFGKNHLGDLNKYLPTAHGFDEFFGNLYHLNAEEEPEHDDYPTAEEAPLLRKALLPRGVIHSWATEEDSGEVDPRYGPVGKQRIEDTGPLTKKRMETVDDETTGACADFIRRQHESSTPFFVWMNMTHMHFRTHTKPESKGQAGRWQSTYHDTMIDHDRNVGTLLDLVDELGIAEDTIVIYSTDNGPHANSWPDGATTPFRSEKNTNWEGAFRIPEMIRWTGKIAPRSVSNEIVQHHDWLPTFLAAAGDPDIVEKLKSGHKAGADGETEYKVHIDGYNLLPYLTGEVDKSPRRGMIYFSDDGDVLGIRADNWKIVFMEQRCQGTLEVWFEPFTKLRAPKLFNLRTDPFEHADVTSNTYWDWLIDRLYLMFYGSAIVNQFLQTFKEFPPRQKPASFTINNAVEELQKFLATRGG</sequence>
<dbReference type="Gene3D" id="3.30.1120.10">
    <property type="match status" value="1"/>
</dbReference>
<dbReference type="Gene3D" id="3.40.720.10">
    <property type="entry name" value="Alkaline Phosphatase, subunit A"/>
    <property type="match status" value="1"/>
</dbReference>
<keyword evidence="3" id="KW-1185">Reference proteome</keyword>
<dbReference type="OrthoDB" id="9777306at2"/>
<dbReference type="RefSeq" id="WP_083163213.1">
    <property type="nucleotide sequence ID" value="NZ_MVHF01000007.1"/>
</dbReference>
<proteinExistence type="predicted"/>
<dbReference type="CDD" id="cd16142">
    <property type="entry name" value="ARS_like"/>
    <property type="match status" value="1"/>
</dbReference>
<dbReference type="STRING" id="1927124.BST13_10095"/>
<dbReference type="PANTHER" id="PTHR43751">
    <property type="entry name" value="SULFATASE"/>
    <property type="match status" value="1"/>
</dbReference>
<dbReference type="Pfam" id="PF00884">
    <property type="entry name" value="Sulfatase"/>
    <property type="match status" value="1"/>
</dbReference>
<evidence type="ECO:0000259" key="1">
    <source>
        <dbReference type="Pfam" id="PF00884"/>
    </source>
</evidence>
<dbReference type="PANTHER" id="PTHR43751:SF2">
    <property type="entry name" value="SULFATASE N-TERMINAL DOMAIN-CONTAINING PROTEIN"/>
    <property type="match status" value="1"/>
</dbReference>
<dbReference type="EMBL" id="MVHF01000007">
    <property type="protein sequence ID" value="ORA37032.1"/>
    <property type="molecule type" value="Genomic_DNA"/>
</dbReference>
<dbReference type="InterPro" id="IPR017850">
    <property type="entry name" value="Alkaline_phosphatase_core_sf"/>
</dbReference>
<comment type="caution">
    <text evidence="2">The sequence shown here is derived from an EMBL/GenBank/DDBJ whole genome shotgun (WGS) entry which is preliminary data.</text>
</comment>
<dbReference type="AlphaFoldDB" id="A0A1X0B3V8"/>
<dbReference type="SUPFAM" id="SSF53649">
    <property type="entry name" value="Alkaline phosphatase-like"/>
    <property type="match status" value="1"/>
</dbReference>